<keyword evidence="1" id="KW-0812">Transmembrane</keyword>
<accession>A0A7Z0D5H1</accession>
<dbReference type="RefSeq" id="WP_179429523.1">
    <property type="nucleotide sequence ID" value="NZ_JACBZP010000001.1"/>
</dbReference>
<dbReference type="EMBL" id="JACBZP010000001">
    <property type="protein sequence ID" value="NYI69269.1"/>
    <property type="molecule type" value="Genomic_DNA"/>
</dbReference>
<keyword evidence="1" id="KW-1133">Transmembrane helix</keyword>
<dbReference type="Proteomes" id="UP000539111">
    <property type="component" value="Unassembled WGS sequence"/>
</dbReference>
<evidence type="ECO:0000313" key="2">
    <source>
        <dbReference type="EMBL" id="NYI69269.1"/>
    </source>
</evidence>
<evidence type="ECO:0000313" key="3">
    <source>
        <dbReference type="Proteomes" id="UP000539111"/>
    </source>
</evidence>
<evidence type="ECO:0008006" key="4">
    <source>
        <dbReference type="Google" id="ProtNLM"/>
    </source>
</evidence>
<reference evidence="2 3" key="1">
    <citation type="submission" date="2020-07" db="EMBL/GenBank/DDBJ databases">
        <title>Sequencing the genomes of 1000 actinobacteria strains.</title>
        <authorList>
            <person name="Klenk H.-P."/>
        </authorList>
    </citation>
    <scope>NUCLEOTIDE SEQUENCE [LARGE SCALE GENOMIC DNA]</scope>
    <source>
        <strain evidence="2 3">DSM 26341</strain>
    </source>
</reference>
<dbReference type="AlphaFoldDB" id="A0A7Z0D5H1"/>
<evidence type="ECO:0000256" key="1">
    <source>
        <dbReference type="SAM" id="Phobius"/>
    </source>
</evidence>
<organism evidence="2 3">
    <name type="scientific">Spelaeicoccus albus</name>
    <dbReference type="NCBI Taxonomy" id="1280376"/>
    <lineage>
        <taxon>Bacteria</taxon>
        <taxon>Bacillati</taxon>
        <taxon>Actinomycetota</taxon>
        <taxon>Actinomycetes</taxon>
        <taxon>Micrococcales</taxon>
        <taxon>Brevibacteriaceae</taxon>
        <taxon>Spelaeicoccus</taxon>
    </lineage>
</organism>
<keyword evidence="1" id="KW-0472">Membrane</keyword>
<comment type="caution">
    <text evidence="2">The sequence shown here is derived from an EMBL/GenBank/DDBJ whole genome shotgun (WGS) entry which is preliminary data.</text>
</comment>
<feature type="transmembrane region" description="Helical" evidence="1">
    <location>
        <begin position="55"/>
        <end position="74"/>
    </location>
</feature>
<sequence length="152" mass="15207">MTVPDSSDGDPAPARRPGALVVVIVLVFAEAAMLVAAAAVLIVDVLTGPPAELGSGIALTVLVLVLAGGLALAGRALLLGLHWPRAAVVMWQLLTLTVAIPTALDGRPAVGVALMIPAVVICVGLFMPGVIAATSKKASDLHSGDGSSGRMY</sequence>
<feature type="transmembrane region" description="Helical" evidence="1">
    <location>
        <begin position="110"/>
        <end position="133"/>
    </location>
</feature>
<name>A0A7Z0D5H1_9MICO</name>
<gene>
    <name evidence="2" type="ORF">BJY26_003575</name>
</gene>
<keyword evidence="3" id="KW-1185">Reference proteome</keyword>
<feature type="transmembrane region" description="Helical" evidence="1">
    <location>
        <begin position="20"/>
        <end position="43"/>
    </location>
</feature>
<proteinExistence type="predicted"/>
<feature type="transmembrane region" description="Helical" evidence="1">
    <location>
        <begin position="86"/>
        <end position="104"/>
    </location>
</feature>
<protein>
    <recommendedName>
        <fullName evidence="4">Integral membrane protein</fullName>
    </recommendedName>
</protein>